<protein>
    <submittedName>
        <fullName evidence="10">Cysteine desulfurase family protein</fullName>
    </submittedName>
</protein>
<gene>
    <name evidence="10" type="ORF">GCM10022406_31590</name>
</gene>
<keyword evidence="5" id="KW-0663">Pyridoxal phosphate</keyword>
<dbReference type="EMBL" id="BAABDH010000102">
    <property type="protein sequence ID" value="GAA3947495.1"/>
    <property type="molecule type" value="Genomic_DNA"/>
</dbReference>
<dbReference type="InterPro" id="IPR015421">
    <property type="entry name" value="PyrdxlP-dep_Trfase_major"/>
</dbReference>
<evidence type="ECO:0000256" key="5">
    <source>
        <dbReference type="ARBA" id="ARBA00022898"/>
    </source>
</evidence>
<dbReference type="Gene3D" id="3.40.640.10">
    <property type="entry name" value="Type I PLP-dependent aspartate aminotransferase-like (Major domain)"/>
    <property type="match status" value="1"/>
</dbReference>
<evidence type="ECO:0000256" key="7">
    <source>
        <dbReference type="ARBA" id="ARBA00023014"/>
    </source>
</evidence>
<dbReference type="PIRSF" id="PIRSF005572">
    <property type="entry name" value="NifS"/>
    <property type="match status" value="1"/>
</dbReference>
<comment type="similarity">
    <text evidence="2">Belongs to the class-V pyridoxal-phosphate-dependent aminotransferase family. NifS/IscS subfamily.</text>
</comment>
<comment type="caution">
    <text evidence="10">The sequence shown here is derived from an EMBL/GenBank/DDBJ whole genome shotgun (WGS) entry which is preliminary data.</text>
</comment>
<dbReference type="InterPro" id="IPR000192">
    <property type="entry name" value="Aminotrans_V_dom"/>
</dbReference>
<keyword evidence="4" id="KW-0479">Metal-binding</keyword>
<keyword evidence="6" id="KW-0408">Iron</keyword>
<dbReference type="RefSeq" id="WP_345116068.1">
    <property type="nucleotide sequence ID" value="NZ_BAABDH010000102.1"/>
</dbReference>
<proteinExistence type="inferred from homology"/>
<dbReference type="PANTHER" id="PTHR11601:SF34">
    <property type="entry name" value="CYSTEINE DESULFURASE"/>
    <property type="match status" value="1"/>
</dbReference>
<evidence type="ECO:0000256" key="6">
    <source>
        <dbReference type="ARBA" id="ARBA00023004"/>
    </source>
</evidence>
<comment type="catalytic activity">
    <reaction evidence="8">
        <text>(sulfur carrier)-H + L-cysteine = (sulfur carrier)-SH + L-alanine</text>
        <dbReference type="Rhea" id="RHEA:43892"/>
        <dbReference type="Rhea" id="RHEA-COMP:14737"/>
        <dbReference type="Rhea" id="RHEA-COMP:14739"/>
        <dbReference type="ChEBI" id="CHEBI:29917"/>
        <dbReference type="ChEBI" id="CHEBI:35235"/>
        <dbReference type="ChEBI" id="CHEBI:57972"/>
        <dbReference type="ChEBI" id="CHEBI:64428"/>
        <dbReference type="EC" id="2.8.1.7"/>
    </reaction>
</comment>
<sequence>MFSTPDSSAPAAAPTAAYFDNAATTPLDPEVLETMLPFMREHFGNPSSIHGHGRKVRAAIENARKTIAHLINASPAEITFTSGGTEGDNYAAFGSVRQLGVQHAITSPLEHHAVLHTLQALEKNGYVQLSYVRHDERGRLDLEHLDQLLAAQPRTFVSLMHANNEIGNLNDIQTIGDICARHEAVFHTDTVQTMGHYRIDVQQLKNHFLVGSAHKFHGPKGVGFLYRRSGVQASPLIHGGAQERNVRAGTENVYGIVGLAKALEIACSQMADHQRYIQGLKDRFIARLTAEIDDVDFNGHSAVTDQSLYTVLNVSLPPSEMNEMLLFNLDINHVSVSGGSACSSGANTGSHVLTALGCDPGRGAIRFSMSKYNTEAEVDFAVEQLAKMYRKVSA</sequence>
<reference evidence="11" key="1">
    <citation type="journal article" date="2019" name="Int. J. Syst. Evol. Microbiol.">
        <title>The Global Catalogue of Microorganisms (GCM) 10K type strain sequencing project: providing services to taxonomists for standard genome sequencing and annotation.</title>
        <authorList>
            <consortium name="The Broad Institute Genomics Platform"/>
            <consortium name="The Broad Institute Genome Sequencing Center for Infectious Disease"/>
            <person name="Wu L."/>
            <person name="Ma J."/>
        </authorList>
    </citation>
    <scope>NUCLEOTIDE SEQUENCE [LARGE SCALE GENOMIC DNA]</scope>
    <source>
        <strain evidence="11">JCM 17214</strain>
    </source>
</reference>
<dbReference type="Pfam" id="PF00266">
    <property type="entry name" value="Aminotran_5"/>
    <property type="match status" value="1"/>
</dbReference>
<comment type="cofactor">
    <cofactor evidence="1">
        <name>pyridoxal 5'-phosphate</name>
        <dbReference type="ChEBI" id="CHEBI:597326"/>
    </cofactor>
</comment>
<evidence type="ECO:0000256" key="3">
    <source>
        <dbReference type="ARBA" id="ARBA00022679"/>
    </source>
</evidence>
<dbReference type="Proteomes" id="UP001499909">
    <property type="component" value="Unassembled WGS sequence"/>
</dbReference>
<dbReference type="InterPro" id="IPR015422">
    <property type="entry name" value="PyrdxlP-dep_Trfase_small"/>
</dbReference>
<evidence type="ECO:0000256" key="8">
    <source>
        <dbReference type="ARBA" id="ARBA00050776"/>
    </source>
</evidence>
<name>A0ABP7NKT3_9BACT</name>
<keyword evidence="3" id="KW-0808">Transferase</keyword>
<evidence type="ECO:0000256" key="4">
    <source>
        <dbReference type="ARBA" id="ARBA00022723"/>
    </source>
</evidence>
<evidence type="ECO:0000256" key="2">
    <source>
        <dbReference type="ARBA" id="ARBA00006490"/>
    </source>
</evidence>
<dbReference type="Gene3D" id="3.90.1150.10">
    <property type="entry name" value="Aspartate Aminotransferase, domain 1"/>
    <property type="match status" value="1"/>
</dbReference>
<keyword evidence="11" id="KW-1185">Reference proteome</keyword>
<dbReference type="Gene3D" id="1.10.260.50">
    <property type="match status" value="1"/>
</dbReference>
<dbReference type="PANTHER" id="PTHR11601">
    <property type="entry name" value="CYSTEINE DESULFURYLASE FAMILY MEMBER"/>
    <property type="match status" value="1"/>
</dbReference>
<evidence type="ECO:0000313" key="10">
    <source>
        <dbReference type="EMBL" id="GAA3947495.1"/>
    </source>
</evidence>
<dbReference type="InterPro" id="IPR015424">
    <property type="entry name" value="PyrdxlP-dep_Trfase"/>
</dbReference>
<dbReference type="InterPro" id="IPR016454">
    <property type="entry name" value="Cysteine_dSase"/>
</dbReference>
<dbReference type="SUPFAM" id="SSF53383">
    <property type="entry name" value="PLP-dependent transferases"/>
    <property type="match status" value="1"/>
</dbReference>
<accession>A0ABP7NKT3</accession>
<keyword evidence="7" id="KW-0411">Iron-sulfur</keyword>
<feature type="domain" description="Aminotransferase class V" evidence="9">
    <location>
        <begin position="18"/>
        <end position="379"/>
    </location>
</feature>
<evidence type="ECO:0000313" key="11">
    <source>
        <dbReference type="Proteomes" id="UP001499909"/>
    </source>
</evidence>
<evidence type="ECO:0000259" key="9">
    <source>
        <dbReference type="Pfam" id="PF00266"/>
    </source>
</evidence>
<organism evidence="10 11">
    <name type="scientific">Hymenobacter algoricola</name>
    <dbReference type="NCBI Taxonomy" id="486267"/>
    <lineage>
        <taxon>Bacteria</taxon>
        <taxon>Pseudomonadati</taxon>
        <taxon>Bacteroidota</taxon>
        <taxon>Cytophagia</taxon>
        <taxon>Cytophagales</taxon>
        <taxon>Hymenobacteraceae</taxon>
        <taxon>Hymenobacter</taxon>
    </lineage>
</organism>
<evidence type="ECO:0000256" key="1">
    <source>
        <dbReference type="ARBA" id="ARBA00001933"/>
    </source>
</evidence>